<proteinExistence type="predicted"/>
<accession>A0A0H3K9H3</accession>
<evidence type="ECO:0000259" key="1">
    <source>
        <dbReference type="Pfam" id="PF03819"/>
    </source>
</evidence>
<dbReference type="CDD" id="cd11541">
    <property type="entry name" value="NTP-PPase_u4"/>
    <property type="match status" value="1"/>
</dbReference>
<protein>
    <recommendedName>
        <fullName evidence="1">NTP pyrophosphohydrolase MazG-like domain-containing protein</fullName>
    </recommendedName>
</protein>
<dbReference type="GeneID" id="72428909"/>
<evidence type="ECO:0000313" key="2">
    <source>
        <dbReference type="EMBL" id="BAD79595.1"/>
    </source>
</evidence>
<dbReference type="AlphaFoldDB" id="A0A0H3K9H3"/>
<dbReference type="eggNOG" id="COG1694">
    <property type="taxonomic scope" value="Bacteria"/>
</dbReference>
<dbReference type="KEGG" id="syc:syc1405_c"/>
<feature type="domain" description="NTP pyrophosphohydrolase MazG-like" evidence="1">
    <location>
        <begin position="29"/>
        <end position="98"/>
    </location>
</feature>
<dbReference type="Gene3D" id="1.10.287.1080">
    <property type="entry name" value="MazG-like"/>
    <property type="match status" value="1"/>
</dbReference>
<dbReference type="InterPro" id="IPR004518">
    <property type="entry name" value="MazG-like_dom"/>
</dbReference>
<dbReference type="Pfam" id="PF03819">
    <property type="entry name" value="MazG"/>
    <property type="match status" value="1"/>
</dbReference>
<dbReference type="Proteomes" id="UP000001175">
    <property type="component" value="Chromosome"/>
</dbReference>
<dbReference type="InterPro" id="IPR011379">
    <property type="entry name" value="MazG-related_GP37"/>
</dbReference>
<sequence length="109" mass="12170">MDFQDYQRQSRQTACYPQAGRNFLYPTLGLCGEAGEVAEKIKKVIRDRHGQIDAETQAAIAKELGDVLWYVAQLATELGLEMDAIASANLEKLRSRQQRGVLQGDGDNR</sequence>
<reference evidence="2 3" key="1">
    <citation type="journal article" date="2007" name="Photosyn. Res.">
        <title>Complete nucleotide sequence of the freshwater unicellular cyanobacterium Synechococcus elongatus PCC 6301 chromosome: gene content and organization.</title>
        <authorList>
            <person name="Sugita C."/>
            <person name="Ogata K."/>
            <person name="Shikata M."/>
            <person name="Jikuya H."/>
            <person name="Takano J."/>
            <person name="Furumichi M."/>
            <person name="Kanehisa M."/>
            <person name="Omata T."/>
            <person name="Sugiura M."/>
            <person name="Sugita M."/>
        </authorList>
    </citation>
    <scope>NUCLEOTIDE SEQUENCE [LARGE SCALE GENOMIC DNA]</scope>
    <source>
        <strain evidence="3">ATCC 27144 / PCC 6301 / SAUG 1402/1</strain>
    </source>
</reference>
<dbReference type="EMBL" id="AP008231">
    <property type="protein sequence ID" value="BAD79595.1"/>
    <property type="molecule type" value="Genomic_DNA"/>
</dbReference>
<organism evidence="2 3">
    <name type="scientific">Synechococcus sp. (strain ATCC 27144 / PCC 6301 / SAUG 1402/1)</name>
    <name type="common">Anacystis nidulans</name>
    <dbReference type="NCBI Taxonomy" id="269084"/>
    <lineage>
        <taxon>Bacteria</taxon>
        <taxon>Bacillati</taxon>
        <taxon>Cyanobacteriota</taxon>
        <taxon>Cyanophyceae</taxon>
        <taxon>Synechococcales</taxon>
        <taxon>Synechococcaceae</taxon>
        <taxon>Synechococcus</taxon>
    </lineage>
</organism>
<gene>
    <name evidence="2" type="ordered locus">syc1405_c</name>
</gene>
<evidence type="ECO:0000313" key="3">
    <source>
        <dbReference type="Proteomes" id="UP000001175"/>
    </source>
</evidence>
<dbReference type="PIRSF" id="PIRSF006639">
    <property type="entry name" value="UCP006639_pph"/>
    <property type="match status" value="1"/>
</dbReference>
<name>A0A0H3K9H3_SYNP6</name>
<dbReference type="SUPFAM" id="SSF101386">
    <property type="entry name" value="all-alpha NTP pyrophosphatases"/>
    <property type="match status" value="1"/>
</dbReference>
<dbReference type="RefSeq" id="WP_011243717.1">
    <property type="nucleotide sequence ID" value="NC_006576.1"/>
</dbReference>